<protein>
    <submittedName>
        <fullName evidence="2">Uncharacterized protein</fullName>
    </submittedName>
</protein>
<organism evidence="2 3">
    <name type="scientific">Phoxinus phoxinus</name>
    <name type="common">Eurasian minnow</name>
    <dbReference type="NCBI Taxonomy" id="58324"/>
    <lineage>
        <taxon>Eukaryota</taxon>
        <taxon>Metazoa</taxon>
        <taxon>Chordata</taxon>
        <taxon>Craniata</taxon>
        <taxon>Vertebrata</taxon>
        <taxon>Euteleostomi</taxon>
        <taxon>Actinopterygii</taxon>
        <taxon>Neopterygii</taxon>
        <taxon>Teleostei</taxon>
        <taxon>Ostariophysi</taxon>
        <taxon>Cypriniformes</taxon>
        <taxon>Leuciscidae</taxon>
        <taxon>Phoxininae</taxon>
        <taxon>Phoxinus</taxon>
    </lineage>
</organism>
<evidence type="ECO:0000256" key="1">
    <source>
        <dbReference type="SAM" id="MobiDB-lite"/>
    </source>
</evidence>
<dbReference type="AlphaFoldDB" id="A0AAN9D643"/>
<comment type="caution">
    <text evidence="2">The sequence shown here is derived from an EMBL/GenBank/DDBJ whole genome shotgun (WGS) entry which is preliminary data.</text>
</comment>
<feature type="region of interest" description="Disordered" evidence="1">
    <location>
        <begin position="35"/>
        <end position="54"/>
    </location>
</feature>
<evidence type="ECO:0000313" key="2">
    <source>
        <dbReference type="EMBL" id="KAK7160231.1"/>
    </source>
</evidence>
<sequence>MATSASSTTVPEGFHYETKYVILSYLSLLPPPISRTSETAEGKRSHSQIIMYNK</sequence>
<reference evidence="2 3" key="1">
    <citation type="submission" date="2024-02" db="EMBL/GenBank/DDBJ databases">
        <title>Chromosome-level genome assembly of the Eurasian Minnow (Phoxinus phoxinus).</title>
        <authorList>
            <person name="Oriowo T.O."/>
            <person name="Martin S."/>
            <person name="Stange M."/>
            <person name="Chrysostomakis Y."/>
            <person name="Brown T."/>
            <person name="Winkler S."/>
            <person name="Kukowka S."/>
            <person name="Myers E.W."/>
            <person name="Bohne A."/>
        </authorList>
    </citation>
    <scope>NUCLEOTIDE SEQUENCE [LARGE SCALE GENOMIC DNA]</scope>
    <source>
        <strain evidence="2">ZFMK-TIS-60720</strain>
        <tissue evidence="2">Whole Organism</tissue>
    </source>
</reference>
<proteinExistence type="predicted"/>
<dbReference type="Proteomes" id="UP001364617">
    <property type="component" value="Unassembled WGS sequence"/>
</dbReference>
<name>A0AAN9D643_9TELE</name>
<dbReference type="EMBL" id="JAYKXH010000008">
    <property type="protein sequence ID" value="KAK7160231.1"/>
    <property type="molecule type" value="Genomic_DNA"/>
</dbReference>
<keyword evidence="3" id="KW-1185">Reference proteome</keyword>
<accession>A0AAN9D643</accession>
<evidence type="ECO:0000313" key="3">
    <source>
        <dbReference type="Proteomes" id="UP001364617"/>
    </source>
</evidence>
<gene>
    <name evidence="2" type="ORF">R3I93_008009</name>
</gene>